<dbReference type="OrthoDB" id="8689507at2"/>
<dbReference type="EMBL" id="FUXU01000115">
    <property type="protein sequence ID" value="SKA69371.1"/>
    <property type="molecule type" value="Genomic_DNA"/>
</dbReference>
<dbReference type="Proteomes" id="UP000190162">
    <property type="component" value="Unassembled WGS sequence"/>
</dbReference>
<dbReference type="Pfam" id="PF10948">
    <property type="entry name" value="DUF2635"/>
    <property type="match status" value="1"/>
</dbReference>
<feature type="region of interest" description="Disordered" evidence="1">
    <location>
        <begin position="66"/>
        <end position="90"/>
    </location>
</feature>
<evidence type="ECO:0008006" key="4">
    <source>
        <dbReference type="Google" id="ProtNLM"/>
    </source>
</evidence>
<protein>
    <recommendedName>
        <fullName evidence="4">DUF2635 domain-containing protein</fullName>
    </recommendedName>
</protein>
<accession>A0A1T4VXZ5</accession>
<gene>
    <name evidence="2" type="ORF">SAMN02745132_04448</name>
</gene>
<evidence type="ECO:0000313" key="2">
    <source>
        <dbReference type="EMBL" id="SKA69371.1"/>
    </source>
</evidence>
<proteinExistence type="predicted"/>
<organism evidence="2 3">
    <name type="scientific">Enterovibrio nigricans DSM 22720</name>
    <dbReference type="NCBI Taxonomy" id="1121868"/>
    <lineage>
        <taxon>Bacteria</taxon>
        <taxon>Pseudomonadati</taxon>
        <taxon>Pseudomonadota</taxon>
        <taxon>Gammaproteobacteria</taxon>
        <taxon>Vibrionales</taxon>
        <taxon>Vibrionaceae</taxon>
        <taxon>Enterovibrio</taxon>
    </lineage>
</organism>
<keyword evidence="3" id="KW-1185">Reference proteome</keyword>
<dbReference type="AlphaFoldDB" id="A0A1T4VXZ5"/>
<feature type="compositionally biased region" description="Acidic residues" evidence="1">
    <location>
        <begin position="72"/>
        <end position="90"/>
    </location>
</feature>
<dbReference type="InterPro" id="IPR024400">
    <property type="entry name" value="DUF2635"/>
</dbReference>
<sequence>MTVFLIPTKEDIPVRKSDGEFLDAQGEFVERSSFWVRRLNDGDVKELDGTALKKYQDELKKAAEAKAKADAQLEEQEEQEAQTSESEGDA</sequence>
<name>A0A1T4VXZ5_9GAMM</name>
<evidence type="ECO:0000313" key="3">
    <source>
        <dbReference type="Proteomes" id="UP000190162"/>
    </source>
</evidence>
<reference evidence="3" key="1">
    <citation type="submission" date="2017-02" db="EMBL/GenBank/DDBJ databases">
        <authorList>
            <person name="Varghese N."/>
            <person name="Submissions S."/>
        </authorList>
    </citation>
    <scope>NUCLEOTIDE SEQUENCE [LARGE SCALE GENOMIC DNA]</scope>
    <source>
        <strain evidence="3">DSM 22720</strain>
    </source>
</reference>
<dbReference type="RefSeq" id="WP_078754518.1">
    <property type="nucleotide sequence ID" value="NZ_FUXU01000115.1"/>
</dbReference>
<evidence type="ECO:0000256" key="1">
    <source>
        <dbReference type="SAM" id="MobiDB-lite"/>
    </source>
</evidence>